<feature type="domain" description="EamA" evidence="2">
    <location>
        <begin position="168"/>
        <end position="304"/>
    </location>
</feature>
<keyword evidence="4" id="KW-1185">Reference proteome</keyword>
<evidence type="ECO:0000313" key="4">
    <source>
        <dbReference type="Proteomes" id="UP000618754"/>
    </source>
</evidence>
<dbReference type="SUPFAM" id="SSF103481">
    <property type="entry name" value="Multidrug resistance efflux transporter EmrE"/>
    <property type="match status" value="2"/>
</dbReference>
<keyword evidence="1" id="KW-0472">Membrane</keyword>
<dbReference type="InterPro" id="IPR000620">
    <property type="entry name" value="EamA_dom"/>
</dbReference>
<feature type="transmembrane region" description="Helical" evidence="1">
    <location>
        <begin position="232"/>
        <end position="250"/>
    </location>
</feature>
<feature type="transmembrane region" description="Helical" evidence="1">
    <location>
        <begin position="207"/>
        <end position="226"/>
    </location>
</feature>
<dbReference type="InterPro" id="IPR037185">
    <property type="entry name" value="EmrE-like"/>
</dbReference>
<dbReference type="PANTHER" id="PTHR22911:SF79">
    <property type="entry name" value="MOBA-LIKE NTP TRANSFERASE DOMAIN-CONTAINING PROTEIN"/>
    <property type="match status" value="1"/>
</dbReference>
<dbReference type="EMBL" id="JACWMW010000003">
    <property type="protein sequence ID" value="MBD1386327.1"/>
    <property type="molecule type" value="Genomic_DNA"/>
</dbReference>
<evidence type="ECO:0000313" key="3">
    <source>
        <dbReference type="EMBL" id="MBD1386327.1"/>
    </source>
</evidence>
<accession>A0ABR7X911</accession>
<proteinExistence type="predicted"/>
<feature type="transmembrane region" description="Helical" evidence="1">
    <location>
        <begin position="166"/>
        <end position="186"/>
    </location>
</feature>
<sequence length="318" mass="34761">MTGTGSPNQQKTALSGSKKGVSNTNLGVNKNLLILHFTVFIWGFTGILGQLISISAVNLVWYRVLIASVSLFLYFKFNQTAFKISRKTLVKLLLTGALVGGHWILFFASIKLSTVPVTLVCLSSITLFTAIFEPLINKKRISKMEIIAGILIISGIVLIFKFETQYTKGIIAGLASAVLASLFSIINGRQIKHHEAPVIAFYELSGALLWITIYLFATVGTAGFLIPKAADLGYLFLLGTVCTSLAYVAGVSVMRELSAFRVALITNLEPVYGIIMAFLFFGDMNKMSVGFWVGSVIILSTIFLFPVAQKQVAKRRNR</sequence>
<feature type="domain" description="EamA" evidence="2">
    <location>
        <begin position="33"/>
        <end position="160"/>
    </location>
</feature>
<feature type="transmembrane region" description="Helical" evidence="1">
    <location>
        <begin position="262"/>
        <end position="281"/>
    </location>
</feature>
<gene>
    <name evidence="3" type="ORF">IDJ75_13665</name>
</gene>
<keyword evidence="1" id="KW-1133">Transmembrane helix</keyword>
<name>A0ABR7X911_9SPHI</name>
<feature type="transmembrane region" description="Helical" evidence="1">
    <location>
        <begin position="114"/>
        <end position="132"/>
    </location>
</feature>
<feature type="transmembrane region" description="Helical" evidence="1">
    <location>
        <begin position="32"/>
        <end position="54"/>
    </location>
</feature>
<feature type="transmembrane region" description="Helical" evidence="1">
    <location>
        <begin position="89"/>
        <end position="108"/>
    </location>
</feature>
<organism evidence="3 4">
    <name type="scientific">Mucilaginibacter rigui</name>
    <dbReference type="NCBI Taxonomy" id="534635"/>
    <lineage>
        <taxon>Bacteria</taxon>
        <taxon>Pseudomonadati</taxon>
        <taxon>Bacteroidota</taxon>
        <taxon>Sphingobacteriia</taxon>
        <taxon>Sphingobacteriales</taxon>
        <taxon>Sphingobacteriaceae</taxon>
        <taxon>Mucilaginibacter</taxon>
    </lineage>
</organism>
<feature type="transmembrane region" description="Helical" evidence="1">
    <location>
        <begin position="144"/>
        <end position="160"/>
    </location>
</feature>
<comment type="caution">
    <text evidence="3">The sequence shown here is derived from an EMBL/GenBank/DDBJ whole genome shotgun (WGS) entry which is preliminary data.</text>
</comment>
<keyword evidence="1" id="KW-0812">Transmembrane</keyword>
<evidence type="ECO:0000256" key="1">
    <source>
        <dbReference type="SAM" id="Phobius"/>
    </source>
</evidence>
<dbReference type="Pfam" id="PF00892">
    <property type="entry name" value="EamA"/>
    <property type="match status" value="2"/>
</dbReference>
<dbReference type="RefSeq" id="WP_191176189.1">
    <property type="nucleotide sequence ID" value="NZ_JACWMW010000003.1"/>
</dbReference>
<feature type="transmembrane region" description="Helical" evidence="1">
    <location>
        <begin position="60"/>
        <end position="77"/>
    </location>
</feature>
<evidence type="ECO:0000259" key="2">
    <source>
        <dbReference type="Pfam" id="PF00892"/>
    </source>
</evidence>
<feature type="transmembrane region" description="Helical" evidence="1">
    <location>
        <begin position="287"/>
        <end position="308"/>
    </location>
</feature>
<protein>
    <submittedName>
        <fullName evidence="3">EamA family transporter</fullName>
    </submittedName>
</protein>
<dbReference type="Proteomes" id="UP000618754">
    <property type="component" value="Unassembled WGS sequence"/>
</dbReference>
<reference evidence="3 4" key="1">
    <citation type="submission" date="2020-09" db="EMBL/GenBank/DDBJ databases">
        <title>Novel species of Mucilaginibacter isolated from a glacier on the Tibetan Plateau.</title>
        <authorList>
            <person name="Liu Q."/>
            <person name="Xin Y.-H."/>
        </authorList>
    </citation>
    <scope>NUCLEOTIDE SEQUENCE [LARGE SCALE GENOMIC DNA]</scope>
    <source>
        <strain evidence="3 4">CGMCC 1.13878</strain>
    </source>
</reference>
<dbReference type="PANTHER" id="PTHR22911">
    <property type="entry name" value="ACYL-MALONYL CONDENSING ENZYME-RELATED"/>
    <property type="match status" value="1"/>
</dbReference>